<gene>
    <name evidence="2" type="ORF">PCAR00345_LOCUS11361</name>
</gene>
<organism evidence="2">
    <name type="scientific">Chrysotila carterae</name>
    <name type="common">Marine alga</name>
    <name type="synonym">Syracosphaera carterae</name>
    <dbReference type="NCBI Taxonomy" id="13221"/>
    <lineage>
        <taxon>Eukaryota</taxon>
        <taxon>Haptista</taxon>
        <taxon>Haptophyta</taxon>
        <taxon>Prymnesiophyceae</taxon>
        <taxon>Isochrysidales</taxon>
        <taxon>Isochrysidaceae</taxon>
        <taxon>Chrysotila</taxon>
    </lineage>
</organism>
<feature type="compositionally biased region" description="Basic and acidic residues" evidence="1">
    <location>
        <begin position="14"/>
        <end position="26"/>
    </location>
</feature>
<accession>A0A7S4EXH0</accession>
<proteinExistence type="predicted"/>
<dbReference type="GO" id="GO:0006261">
    <property type="term" value="P:DNA-templated DNA replication"/>
    <property type="evidence" value="ECO:0007669"/>
    <property type="project" value="TreeGrafter"/>
</dbReference>
<dbReference type="GO" id="GO:0043625">
    <property type="term" value="C:delta DNA polymerase complex"/>
    <property type="evidence" value="ECO:0007669"/>
    <property type="project" value="TreeGrafter"/>
</dbReference>
<dbReference type="GO" id="GO:0003887">
    <property type="term" value="F:DNA-directed DNA polymerase activity"/>
    <property type="evidence" value="ECO:0007669"/>
    <property type="project" value="TreeGrafter"/>
</dbReference>
<dbReference type="PANTHER" id="PTHR14303:SF0">
    <property type="entry name" value="DNA POLYMERASE DELTA SUBUNIT 4"/>
    <property type="match status" value="1"/>
</dbReference>
<feature type="region of interest" description="Disordered" evidence="1">
    <location>
        <begin position="1"/>
        <end position="85"/>
    </location>
</feature>
<evidence type="ECO:0000313" key="2">
    <source>
        <dbReference type="EMBL" id="CAE0758767.1"/>
    </source>
</evidence>
<name>A0A7S4EXH0_CHRCT</name>
<feature type="compositionally biased region" description="Low complexity" evidence="1">
    <location>
        <begin position="29"/>
        <end position="41"/>
    </location>
</feature>
<dbReference type="GO" id="GO:0000731">
    <property type="term" value="P:DNA synthesis involved in DNA repair"/>
    <property type="evidence" value="ECO:0007669"/>
    <property type="project" value="InterPro"/>
</dbReference>
<dbReference type="PANTHER" id="PTHR14303">
    <property type="entry name" value="DNA POLYMERASE DELTA SUBUNIT 4"/>
    <property type="match status" value="1"/>
</dbReference>
<dbReference type="AlphaFoldDB" id="A0A7S4EXH0"/>
<evidence type="ECO:0008006" key="3">
    <source>
        <dbReference type="Google" id="ProtNLM"/>
    </source>
</evidence>
<dbReference type="InterPro" id="IPR007218">
    <property type="entry name" value="DNA_pol_delta_4"/>
</dbReference>
<protein>
    <recommendedName>
        <fullName evidence="3">DNA polymerase delta subunit 4</fullName>
    </recommendedName>
</protein>
<sequence length="170" mass="18772">MAPTGTPTRRSKRVLHEEEPRTEHASQGRTVSRTSSRTSPSAKVIPTSPFEAARRSRTNEEELEADNEIELKPSPNDLLDESAGAKPVETSMVVALPDVGRKDLTADEVAELRAFDMTMSFGPSVGLSRRERWERAKRLGMDPPVRVQEILQGLSKDSPHNEGLLAAYPL</sequence>
<dbReference type="EMBL" id="HBIZ01018182">
    <property type="protein sequence ID" value="CAE0758767.1"/>
    <property type="molecule type" value="Transcribed_RNA"/>
</dbReference>
<dbReference type="Pfam" id="PF04081">
    <property type="entry name" value="DNA_pol_delta_4"/>
    <property type="match status" value="1"/>
</dbReference>
<evidence type="ECO:0000256" key="1">
    <source>
        <dbReference type="SAM" id="MobiDB-lite"/>
    </source>
</evidence>
<reference evidence="2" key="1">
    <citation type="submission" date="2021-01" db="EMBL/GenBank/DDBJ databases">
        <authorList>
            <person name="Corre E."/>
            <person name="Pelletier E."/>
            <person name="Niang G."/>
            <person name="Scheremetjew M."/>
            <person name="Finn R."/>
            <person name="Kale V."/>
            <person name="Holt S."/>
            <person name="Cochrane G."/>
            <person name="Meng A."/>
            <person name="Brown T."/>
            <person name="Cohen L."/>
        </authorList>
    </citation>
    <scope>NUCLEOTIDE SEQUENCE</scope>
    <source>
        <strain evidence="2">CCMP645</strain>
    </source>
</reference>